<proteinExistence type="predicted"/>
<reference evidence="1 2" key="1">
    <citation type="submission" date="2018-11" db="EMBL/GenBank/DDBJ databases">
        <title>Genome sequencing of Paenibacillus sp. KCOM 3021 (= ChDC PVNT-B20).</title>
        <authorList>
            <person name="Kook J.-K."/>
            <person name="Park S.-N."/>
            <person name="Lim Y.K."/>
        </authorList>
    </citation>
    <scope>NUCLEOTIDE SEQUENCE [LARGE SCALE GENOMIC DNA]</scope>
    <source>
        <strain evidence="1 2">KCOM 3021</strain>
    </source>
</reference>
<evidence type="ECO:0000313" key="1">
    <source>
        <dbReference type="EMBL" id="RRJ63684.1"/>
    </source>
</evidence>
<evidence type="ECO:0000313" key="2">
    <source>
        <dbReference type="Proteomes" id="UP000267017"/>
    </source>
</evidence>
<accession>A0A3P3U0T6</accession>
<name>A0A3P3U0T6_9BACL</name>
<organism evidence="1 2">
    <name type="scientific">Paenibacillus oralis</name>
    <dbReference type="NCBI Taxonomy" id="2490856"/>
    <lineage>
        <taxon>Bacteria</taxon>
        <taxon>Bacillati</taxon>
        <taxon>Bacillota</taxon>
        <taxon>Bacilli</taxon>
        <taxon>Bacillales</taxon>
        <taxon>Paenibacillaceae</taxon>
        <taxon>Paenibacillus</taxon>
    </lineage>
</organism>
<dbReference type="EMBL" id="RRCN01000001">
    <property type="protein sequence ID" value="RRJ63684.1"/>
    <property type="molecule type" value="Genomic_DNA"/>
</dbReference>
<sequence length="59" mass="6821">MAKNPPFLVLRLRLLVKKIAQPVEMRIPVRSPLGEILLVAKAHRNEQLGLILNRQSFFF</sequence>
<keyword evidence="2" id="KW-1185">Reference proteome</keyword>
<dbReference type="AlphaFoldDB" id="A0A3P3U0T6"/>
<comment type="caution">
    <text evidence="1">The sequence shown here is derived from an EMBL/GenBank/DDBJ whole genome shotgun (WGS) entry which is preliminary data.</text>
</comment>
<dbReference type="Proteomes" id="UP000267017">
    <property type="component" value="Unassembled WGS sequence"/>
</dbReference>
<gene>
    <name evidence="1" type="ORF">EHV15_12645</name>
</gene>
<protein>
    <submittedName>
        <fullName evidence="1">Uncharacterized protein</fullName>
    </submittedName>
</protein>
<dbReference type="RefSeq" id="WP_128631518.1">
    <property type="nucleotide sequence ID" value="NZ_RRCN01000001.1"/>
</dbReference>